<dbReference type="CDD" id="cd00087">
    <property type="entry name" value="FReD"/>
    <property type="match status" value="1"/>
</dbReference>
<proteinExistence type="predicted"/>
<evidence type="ECO:0000256" key="7">
    <source>
        <dbReference type="SAM" id="MobiDB-lite"/>
    </source>
</evidence>
<sequence>MKLARSGWHLALLLATAGMVTSGNGGGQRRGGNERRRKLHRVQNGQCSYTFILPEMEGCQGGGDHVAGSNVVQRDAPPGESEWSAQKLQHLEMAMENNTQWLQKLENYVQQNVKTGMVHIQADAVHNQTATMLEIGTNLLTQTAEQTRKLNVVETKVMNQTSRIAIQLLENSLSTNKLEKELLTQISEISKLRDKNSRLEDKVLVLESQQRSELDGMREEKERLQDLVKRQTSAITALERQLRAASSNNSALQRQHQQLMKSVHTLIGLVSVGPGFSPSPQRFRDCAEAYKSGHNISGVYHIYIGDMTEPTKVFCDMETSGGGWTVVQRRINGSLNFQRGWKEYKMGNEAVHLMTSQAQYSLRVELRDWEDNGAYALYDKFQLASEKQQYRLSLGSYSGTAGQQSSLASNGTGFSTRDADNDKCNCKCALMMTGEKGKYGFYRRIAVCYDRFNKDSWHTVGRYTLTIKYRPRRDKESLRKQVDKRYYTEDRVKRFRWWFDACGLSNLNGIYYTVGHNIRKLNGIKWHHFRGPSYSLQSTAMMIRPAEF</sequence>
<dbReference type="Gene3D" id="3.90.215.10">
    <property type="entry name" value="Gamma Fibrinogen, chain A, domain 1"/>
    <property type="match status" value="2"/>
</dbReference>
<feature type="signal peptide" evidence="8">
    <location>
        <begin position="1"/>
        <end position="22"/>
    </location>
</feature>
<evidence type="ECO:0000256" key="5">
    <source>
        <dbReference type="ARBA" id="ARBA00023180"/>
    </source>
</evidence>
<name>A0A5A9NTE5_9TELE</name>
<dbReference type="InterPro" id="IPR057439">
    <property type="entry name" value="ANG-1/2/4"/>
</dbReference>
<dbReference type="PANTHER" id="PTHR19143:SF31">
    <property type="entry name" value="ANGIOPOIETIN-4"/>
    <property type="match status" value="1"/>
</dbReference>
<keyword evidence="1" id="KW-0037">Angiogenesis</keyword>
<dbReference type="GO" id="GO:0005615">
    <property type="term" value="C:extracellular space"/>
    <property type="evidence" value="ECO:0007669"/>
    <property type="project" value="TreeGrafter"/>
</dbReference>
<dbReference type="PROSITE" id="PS00514">
    <property type="entry name" value="FIBRINOGEN_C_1"/>
    <property type="match status" value="1"/>
</dbReference>
<dbReference type="InterPro" id="IPR014716">
    <property type="entry name" value="Fibrinogen_a/b/g_C_1"/>
</dbReference>
<evidence type="ECO:0000313" key="10">
    <source>
        <dbReference type="EMBL" id="KAA0712748.1"/>
    </source>
</evidence>
<comment type="caution">
    <text evidence="10">The sequence shown here is derived from an EMBL/GenBank/DDBJ whole genome shotgun (WGS) entry which is preliminary data.</text>
</comment>
<dbReference type="Pfam" id="PF25443">
    <property type="entry name" value="ANG-1"/>
    <property type="match status" value="1"/>
</dbReference>
<accession>A0A5A9NTE5</accession>
<dbReference type="PANTHER" id="PTHR19143">
    <property type="entry name" value="FIBRINOGEN/TENASCIN/ANGIOPOEITIN"/>
    <property type="match status" value="1"/>
</dbReference>
<evidence type="ECO:0000256" key="4">
    <source>
        <dbReference type="ARBA" id="ARBA00023157"/>
    </source>
</evidence>
<dbReference type="AlphaFoldDB" id="A0A5A9NTE5"/>
<keyword evidence="4" id="KW-1015">Disulfide bond</keyword>
<evidence type="ECO:0000256" key="8">
    <source>
        <dbReference type="SAM" id="SignalP"/>
    </source>
</evidence>
<dbReference type="Pfam" id="PF00147">
    <property type="entry name" value="Fibrinogen_C"/>
    <property type="match status" value="2"/>
</dbReference>
<dbReference type="GO" id="GO:0001525">
    <property type="term" value="P:angiogenesis"/>
    <property type="evidence" value="ECO:0007669"/>
    <property type="project" value="UniProtKB-KW"/>
</dbReference>
<feature type="region of interest" description="Disordered" evidence="7">
    <location>
        <begin position="21"/>
        <end position="40"/>
    </location>
</feature>
<feature type="region of interest" description="Disordered" evidence="7">
    <location>
        <begin position="398"/>
        <end position="418"/>
    </location>
</feature>
<keyword evidence="5" id="KW-0325">Glycoprotein</keyword>
<reference evidence="10 11" key="1">
    <citation type="journal article" date="2019" name="Mol. Ecol. Resour.">
        <title>Chromosome-level genome assembly of Triplophysa tibetana, a fish adapted to the harsh high-altitude environment of the Tibetan Plateau.</title>
        <authorList>
            <person name="Yang X."/>
            <person name="Liu H."/>
            <person name="Ma Z."/>
            <person name="Zou Y."/>
            <person name="Zou M."/>
            <person name="Mao Y."/>
            <person name="Li X."/>
            <person name="Wang H."/>
            <person name="Chen T."/>
            <person name="Wang W."/>
            <person name="Yang R."/>
        </authorList>
    </citation>
    <scope>NUCLEOTIDE SEQUENCE [LARGE SCALE GENOMIC DNA]</scope>
    <source>
        <strain evidence="10">TTIB1903HZAU</strain>
        <tissue evidence="10">Muscle</tissue>
    </source>
</reference>
<keyword evidence="11" id="KW-1185">Reference proteome</keyword>
<organism evidence="10 11">
    <name type="scientific">Triplophysa tibetana</name>
    <dbReference type="NCBI Taxonomy" id="1572043"/>
    <lineage>
        <taxon>Eukaryota</taxon>
        <taxon>Metazoa</taxon>
        <taxon>Chordata</taxon>
        <taxon>Craniata</taxon>
        <taxon>Vertebrata</taxon>
        <taxon>Euteleostomi</taxon>
        <taxon>Actinopterygii</taxon>
        <taxon>Neopterygii</taxon>
        <taxon>Teleostei</taxon>
        <taxon>Ostariophysi</taxon>
        <taxon>Cypriniformes</taxon>
        <taxon>Nemacheilidae</taxon>
        <taxon>Triplophysa</taxon>
    </lineage>
</organism>
<evidence type="ECO:0000256" key="6">
    <source>
        <dbReference type="SAM" id="Coils"/>
    </source>
</evidence>
<dbReference type="NCBIfam" id="NF040941">
    <property type="entry name" value="GGGWT_bact"/>
    <property type="match status" value="1"/>
</dbReference>
<dbReference type="InterPro" id="IPR002181">
    <property type="entry name" value="Fibrinogen_a/b/g_C_dom"/>
</dbReference>
<feature type="coiled-coil region" evidence="6">
    <location>
        <begin position="182"/>
        <end position="262"/>
    </location>
</feature>
<dbReference type="InterPro" id="IPR050373">
    <property type="entry name" value="Fibrinogen_C-term_domain"/>
</dbReference>
<keyword evidence="2 8" id="KW-0732">Signal</keyword>
<evidence type="ECO:0000256" key="3">
    <source>
        <dbReference type="ARBA" id="ARBA00023054"/>
    </source>
</evidence>
<dbReference type="InterPro" id="IPR036056">
    <property type="entry name" value="Fibrinogen-like_C"/>
</dbReference>
<dbReference type="PROSITE" id="PS51406">
    <property type="entry name" value="FIBRINOGEN_C_2"/>
    <property type="match status" value="1"/>
</dbReference>
<evidence type="ECO:0000313" key="11">
    <source>
        <dbReference type="Proteomes" id="UP000324632"/>
    </source>
</evidence>
<feature type="chain" id="PRO_5022865745" evidence="8">
    <location>
        <begin position="23"/>
        <end position="548"/>
    </location>
</feature>
<keyword evidence="3 6" id="KW-0175">Coiled coil</keyword>
<dbReference type="InterPro" id="IPR020837">
    <property type="entry name" value="Fibrinogen_CS"/>
</dbReference>
<dbReference type="SMART" id="SM00186">
    <property type="entry name" value="FBG"/>
    <property type="match status" value="1"/>
</dbReference>
<evidence type="ECO:0000259" key="9">
    <source>
        <dbReference type="PROSITE" id="PS51406"/>
    </source>
</evidence>
<gene>
    <name evidence="10" type="ORF">E1301_Tti004905</name>
</gene>
<dbReference type="Proteomes" id="UP000324632">
    <property type="component" value="Chromosome 13"/>
</dbReference>
<feature type="compositionally biased region" description="Polar residues" evidence="7">
    <location>
        <begin position="398"/>
        <end position="415"/>
    </location>
</feature>
<evidence type="ECO:0000256" key="2">
    <source>
        <dbReference type="ARBA" id="ARBA00022729"/>
    </source>
</evidence>
<dbReference type="SUPFAM" id="SSF56496">
    <property type="entry name" value="Fibrinogen C-terminal domain-like"/>
    <property type="match status" value="2"/>
</dbReference>
<evidence type="ECO:0000256" key="1">
    <source>
        <dbReference type="ARBA" id="ARBA00022657"/>
    </source>
</evidence>
<feature type="domain" description="Fibrinogen C-terminal" evidence="9">
    <location>
        <begin position="277"/>
        <end position="547"/>
    </location>
</feature>
<protein>
    <submittedName>
        <fullName evidence="10">Angiopoietin-4</fullName>
    </submittedName>
</protein>
<dbReference type="EMBL" id="SOYY01000013">
    <property type="protein sequence ID" value="KAA0712748.1"/>
    <property type="molecule type" value="Genomic_DNA"/>
</dbReference>